<dbReference type="RefSeq" id="WP_180307329.1">
    <property type="nucleotide sequence ID" value="NZ_CP058952.1"/>
</dbReference>
<gene>
    <name evidence="2" type="ORF">HZU75_00760</name>
</gene>
<dbReference type="NCBIfam" id="TIGR02532">
    <property type="entry name" value="IV_pilin_GFxxxE"/>
    <property type="match status" value="1"/>
</dbReference>
<sequence>MHKKQLGFTLIELMIVVAIIGILAAIAIPAYQDYVRKSRRTDATTALSNIQQLQEKYRANQTGYSGSIGTLLGKSPDCVASGGGGNNGIKSENGYYCLSLSGNSGTGYTASAKAMGAQTSDKSACQTIRLVVSNGNSNFYDDTTGTNQTCVSR</sequence>
<feature type="transmembrane region" description="Helical" evidence="1">
    <location>
        <begin position="6"/>
        <end position="31"/>
    </location>
</feature>
<evidence type="ECO:0000256" key="1">
    <source>
        <dbReference type="SAM" id="Phobius"/>
    </source>
</evidence>
<dbReference type="EMBL" id="CP058952">
    <property type="protein sequence ID" value="QLI80184.1"/>
    <property type="molecule type" value="Genomic_DNA"/>
</dbReference>
<accession>A0A7D5ZAZ6</accession>
<keyword evidence="1" id="KW-0812">Transmembrane</keyword>
<dbReference type="InterPro" id="IPR045584">
    <property type="entry name" value="Pilin-like"/>
</dbReference>
<keyword evidence="1" id="KW-0472">Membrane</keyword>
<organism evidence="2 3">
    <name type="scientific">Chitinibacter fontanus</name>
    <dbReference type="NCBI Taxonomy" id="1737446"/>
    <lineage>
        <taxon>Bacteria</taxon>
        <taxon>Pseudomonadati</taxon>
        <taxon>Pseudomonadota</taxon>
        <taxon>Betaproteobacteria</taxon>
        <taxon>Neisseriales</taxon>
        <taxon>Chitinibacteraceae</taxon>
        <taxon>Chitinibacter</taxon>
    </lineage>
</organism>
<dbReference type="Gene3D" id="3.30.700.10">
    <property type="entry name" value="Glycoprotein, Type 4 Pilin"/>
    <property type="match status" value="1"/>
</dbReference>
<keyword evidence="1" id="KW-1133">Transmembrane helix</keyword>
<dbReference type="PANTHER" id="PTHR30093">
    <property type="entry name" value="GENERAL SECRETION PATHWAY PROTEIN G"/>
    <property type="match status" value="1"/>
</dbReference>
<evidence type="ECO:0000313" key="3">
    <source>
        <dbReference type="Proteomes" id="UP000510822"/>
    </source>
</evidence>
<dbReference type="Proteomes" id="UP000510822">
    <property type="component" value="Chromosome"/>
</dbReference>
<protein>
    <submittedName>
        <fullName evidence="2">Prepilin-type N-terminal cleavage/methylation domain-containing protein</fullName>
    </submittedName>
</protein>
<proteinExistence type="predicted"/>
<dbReference type="InterPro" id="IPR012902">
    <property type="entry name" value="N_methyl_site"/>
</dbReference>
<dbReference type="GO" id="GO:0043683">
    <property type="term" value="P:type IV pilus assembly"/>
    <property type="evidence" value="ECO:0007669"/>
    <property type="project" value="InterPro"/>
</dbReference>
<dbReference type="PANTHER" id="PTHR30093:SF47">
    <property type="entry name" value="TYPE IV PILUS NON-CORE MINOR PILIN PILE"/>
    <property type="match status" value="1"/>
</dbReference>
<evidence type="ECO:0000313" key="2">
    <source>
        <dbReference type="EMBL" id="QLI80184.1"/>
    </source>
</evidence>
<keyword evidence="3" id="KW-1185">Reference proteome</keyword>
<dbReference type="KEGG" id="cfon:HZU75_00760"/>
<name>A0A7D5ZAZ6_9NEIS</name>
<dbReference type="SUPFAM" id="SSF54523">
    <property type="entry name" value="Pili subunits"/>
    <property type="match status" value="1"/>
</dbReference>
<dbReference type="InterPro" id="IPR031982">
    <property type="entry name" value="PilE-like"/>
</dbReference>
<reference evidence="2 3" key="1">
    <citation type="journal article" date="2016" name="Int. J. Syst. Evol. Microbiol.">
        <title>Chitinibacter fontanus sp. nov., isolated from a spring.</title>
        <authorList>
            <person name="Sheu S.Y."/>
            <person name="Li Y.S."/>
            <person name="Young C.C."/>
            <person name="Chen W.M."/>
        </authorList>
    </citation>
    <scope>NUCLEOTIDE SEQUENCE [LARGE SCALE GENOMIC DNA]</scope>
    <source>
        <strain evidence="2 3">STM-7</strain>
    </source>
</reference>
<dbReference type="Pfam" id="PF16732">
    <property type="entry name" value="ComP_DUS"/>
    <property type="match status" value="1"/>
</dbReference>
<dbReference type="AlphaFoldDB" id="A0A7D5ZAZ6"/>
<dbReference type="Pfam" id="PF07963">
    <property type="entry name" value="N_methyl"/>
    <property type="match status" value="1"/>
</dbReference>